<proteinExistence type="predicted"/>
<sequence>MQRSLRPSTSEPNLSRKKREPVKSTSKSPAPQARQKKPLSKKSSKTLEDKRSSSSDHESDNEGSIKFLQADLIKKVKKYDHAWFEHTAEHDPGVFVDTK</sequence>
<accession>A0AAN5ICE6</accession>
<feature type="compositionally biased region" description="Polar residues" evidence="1">
    <location>
        <begin position="1"/>
        <end position="13"/>
    </location>
</feature>
<dbReference type="EMBL" id="BTRK01000006">
    <property type="protein sequence ID" value="GMR61018.1"/>
    <property type="molecule type" value="Genomic_DNA"/>
</dbReference>
<evidence type="ECO:0000256" key="1">
    <source>
        <dbReference type="SAM" id="MobiDB-lite"/>
    </source>
</evidence>
<dbReference type="AlphaFoldDB" id="A0AAN5ICE6"/>
<dbReference type="Proteomes" id="UP001328107">
    <property type="component" value="Unassembled WGS sequence"/>
</dbReference>
<evidence type="ECO:0000313" key="2">
    <source>
        <dbReference type="EMBL" id="GMR61018.1"/>
    </source>
</evidence>
<feature type="non-terminal residue" evidence="2">
    <location>
        <position position="99"/>
    </location>
</feature>
<feature type="compositionally biased region" description="Basic residues" evidence="1">
    <location>
        <begin position="34"/>
        <end position="44"/>
    </location>
</feature>
<comment type="caution">
    <text evidence="2">The sequence shown here is derived from an EMBL/GenBank/DDBJ whole genome shotgun (WGS) entry which is preliminary data.</text>
</comment>
<organism evidence="2 3">
    <name type="scientific">Pristionchus mayeri</name>
    <dbReference type="NCBI Taxonomy" id="1317129"/>
    <lineage>
        <taxon>Eukaryota</taxon>
        <taxon>Metazoa</taxon>
        <taxon>Ecdysozoa</taxon>
        <taxon>Nematoda</taxon>
        <taxon>Chromadorea</taxon>
        <taxon>Rhabditida</taxon>
        <taxon>Rhabditina</taxon>
        <taxon>Diplogasteromorpha</taxon>
        <taxon>Diplogasteroidea</taxon>
        <taxon>Neodiplogasteridae</taxon>
        <taxon>Pristionchus</taxon>
    </lineage>
</organism>
<feature type="region of interest" description="Disordered" evidence="1">
    <location>
        <begin position="1"/>
        <end position="64"/>
    </location>
</feature>
<evidence type="ECO:0000313" key="3">
    <source>
        <dbReference type="Proteomes" id="UP001328107"/>
    </source>
</evidence>
<name>A0AAN5ICE6_9BILA</name>
<keyword evidence="3" id="KW-1185">Reference proteome</keyword>
<feature type="compositionally biased region" description="Basic and acidic residues" evidence="1">
    <location>
        <begin position="45"/>
        <end position="60"/>
    </location>
</feature>
<protein>
    <submittedName>
        <fullName evidence="2">Uncharacterized protein</fullName>
    </submittedName>
</protein>
<gene>
    <name evidence="2" type="ORF">PMAYCL1PPCAC_31213</name>
</gene>
<reference evidence="3" key="1">
    <citation type="submission" date="2022-10" db="EMBL/GenBank/DDBJ databases">
        <title>Genome assembly of Pristionchus species.</title>
        <authorList>
            <person name="Yoshida K."/>
            <person name="Sommer R.J."/>
        </authorList>
    </citation>
    <scope>NUCLEOTIDE SEQUENCE [LARGE SCALE GENOMIC DNA]</scope>
    <source>
        <strain evidence="3">RS5460</strain>
    </source>
</reference>